<sequence length="507" mass="52760">MHQLPAEIGNFAQYLQGLAARLDPSAGWYGVFGHRDPEGLRACFDGAQVPPWDVVDSLLQDFAAGHDQRLVARESERARRLHAASAAAYDRLPGGAEALAERLRLMLREQTYAAGRADELARLLRGLPRDSSQGERLGHDLAWVRDDHARATARCAELRTRLSALTAPGSAAPPRPPAPGGWFRAEPGRAEPASAEPASAEPGPAEPGPEDGEPTGAAGRGGPADAASPSGRGGEGGTGGGGDRVDQDGTGGKRPDGRGGKKTRKEKRPATQRKPRGARFAGIEVEESEPAGPAPVPLAPPPGAPATPRGARFGGVPEARPVGPTPPALTPEDRRAAAETVERLIRLRAEGRSGEAHVVLCEAAGRPPGQLPQLAAELHRAGLGADWAELLWEAAFLPPARLAAAAGALALAGRDDDCHQLLRQGVSRPAGEISDAVLALGDAGREQEARALLTAFVQARAPEDAALVAAPDPGRLVPQLIEAARTVSVARERDLVHALRVAGIGHV</sequence>
<evidence type="ECO:0000256" key="1">
    <source>
        <dbReference type="SAM" id="MobiDB-lite"/>
    </source>
</evidence>
<gene>
    <name evidence="2" type="ORF">DVH02_16205</name>
</gene>
<comment type="caution">
    <text evidence="2">The sequence shown here is derived from an EMBL/GenBank/DDBJ whole genome shotgun (WGS) entry which is preliminary data.</text>
</comment>
<dbReference type="EMBL" id="QQNA01000119">
    <property type="protein sequence ID" value="RDG37128.1"/>
    <property type="molecule type" value="Genomic_DNA"/>
</dbReference>
<reference evidence="2 3" key="1">
    <citation type="submission" date="2018-07" db="EMBL/GenBank/DDBJ databases">
        <title>Streptomyces species from bats.</title>
        <authorList>
            <person name="Dunlap C."/>
        </authorList>
    </citation>
    <scope>NUCLEOTIDE SEQUENCE [LARGE SCALE GENOMIC DNA]</scope>
    <source>
        <strain evidence="2 3">AC230</strain>
    </source>
</reference>
<keyword evidence="3" id="KW-1185">Reference proteome</keyword>
<feature type="compositionally biased region" description="Basic and acidic residues" evidence="1">
    <location>
        <begin position="243"/>
        <end position="259"/>
    </location>
</feature>
<dbReference type="OrthoDB" id="4336488at2"/>
<protein>
    <recommendedName>
        <fullName evidence="4">UL36 very large tegument protein</fullName>
    </recommendedName>
</protein>
<evidence type="ECO:0008006" key="4">
    <source>
        <dbReference type="Google" id="ProtNLM"/>
    </source>
</evidence>
<evidence type="ECO:0000313" key="3">
    <source>
        <dbReference type="Proteomes" id="UP000253741"/>
    </source>
</evidence>
<proteinExistence type="predicted"/>
<feature type="region of interest" description="Disordered" evidence="1">
    <location>
        <begin position="166"/>
        <end position="335"/>
    </location>
</feature>
<feature type="compositionally biased region" description="Pro residues" evidence="1">
    <location>
        <begin position="292"/>
        <end position="305"/>
    </location>
</feature>
<dbReference type="AlphaFoldDB" id="A0A370B5N6"/>
<evidence type="ECO:0000313" key="2">
    <source>
        <dbReference type="EMBL" id="RDG37128.1"/>
    </source>
</evidence>
<organism evidence="2 3">
    <name type="scientific">Streptomyces corynorhini</name>
    <dbReference type="NCBI Taxonomy" id="2282652"/>
    <lineage>
        <taxon>Bacteria</taxon>
        <taxon>Bacillati</taxon>
        <taxon>Actinomycetota</taxon>
        <taxon>Actinomycetes</taxon>
        <taxon>Kitasatosporales</taxon>
        <taxon>Streptomycetaceae</taxon>
        <taxon>Streptomyces</taxon>
    </lineage>
</organism>
<feature type="compositionally biased region" description="Low complexity" evidence="1">
    <location>
        <begin position="306"/>
        <end position="315"/>
    </location>
</feature>
<feature type="compositionally biased region" description="Basic residues" evidence="1">
    <location>
        <begin position="260"/>
        <end position="277"/>
    </location>
</feature>
<accession>A0A370B5N6</accession>
<name>A0A370B5N6_9ACTN</name>
<feature type="compositionally biased region" description="Low complexity" evidence="1">
    <location>
        <begin position="190"/>
        <end position="203"/>
    </location>
</feature>
<feature type="compositionally biased region" description="Gly residues" evidence="1">
    <location>
        <begin position="231"/>
        <end position="242"/>
    </location>
</feature>
<dbReference type="Proteomes" id="UP000253741">
    <property type="component" value="Unassembled WGS sequence"/>
</dbReference>